<dbReference type="Gene3D" id="3.90.1200.10">
    <property type="match status" value="1"/>
</dbReference>
<dbReference type="GO" id="GO:0016740">
    <property type="term" value="F:transferase activity"/>
    <property type="evidence" value="ECO:0007669"/>
    <property type="project" value="UniProtKB-KW"/>
</dbReference>
<dbReference type="EMBL" id="LZSY01000030">
    <property type="protein sequence ID" value="OBB96008.1"/>
    <property type="molecule type" value="Genomic_DNA"/>
</dbReference>
<keyword evidence="2" id="KW-0808">Transferase</keyword>
<gene>
    <name evidence="2" type="ORF">A5779_17670</name>
</gene>
<dbReference type="Proteomes" id="UP000094008">
    <property type="component" value="Unassembled WGS sequence"/>
</dbReference>
<protein>
    <submittedName>
        <fullName evidence="2">Phosphotransferase</fullName>
    </submittedName>
</protein>
<dbReference type="InterPro" id="IPR011009">
    <property type="entry name" value="Kinase-like_dom_sf"/>
</dbReference>
<name>A0A1A0WDQ7_MYCPR</name>
<evidence type="ECO:0000259" key="1">
    <source>
        <dbReference type="Pfam" id="PF01636"/>
    </source>
</evidence>
<dbReference type="SUPFAM" id="SSF56112">
    <property type="entry name" value="Protein kinase-like (PK-like)"/>
    <property type="match status" value="1"/>
</dbReference>
<sequence length="284" mass="31123">MSVVAAHRTLLRRLLPDDHPDDLSVRQGQFHIVVIGADRVVCLPRTHAAADRLPGRATSLRTLAALGLGFRTPEPLLQSGADETPFLLLSRIPGEPLENDALEDDRVVEAVAGEYATLLSALARAGTNETVRAELPEAPEGRWREFAESVRAELFGLMSGDGRLRAERELAALDDLPHLTQAVVHGDLGAENVLWEWRDGVPHLSGVIDWDEVTLGDQAEDFAAISAGYGREFLERVLALRSWSSRALADRIAPIRETFALQQALYAIRDGDEEELVDGLAGYR</sequence>
<feature type="domain" description="Aminoglycoside phosphotransferase" evidence="1">
    <location>
        <begin position="37"/>
        <end position="238"/>
    </location>
</feature>
<evidence type="ECO:0000313" key="3">
    <source>
        <dbReference type="Proteomes" id="UP000094008"/>
    </source>
</evidence>
<dbReference type="Pfam" id="PF01636">
    <property type="entry name" value="APH"/>
    <property type="match status" value="1"/>
</dbReference>
<organism evidence="2 3">
    <name type="scientific">Mycolicibacterium peregrinum</name>
    <name type="common">Mycobacterium peregrinum</name>
    <dbReference type="NCBI Taxonomy" id="43304"/>
    <lineage>
        <taxon>Bacteria</taxon>
        <taxon>Bacillati</taxon>
        <taxon>Actinomycetota</taxon>
        <taxon>Actinomycetes</taxon>
        <taxon>Mycobacteriales</taxon>
        <taxon>Mycobacteriaceae</taxon>
        <taxon>Mycolicibacterium</taxon>
    </lineage>
</organism>
<comment type="caution">
    <text evidence="2">The sequence shown here is derived from an EMBL/GenBank/DDBJ whole genome shotgun (WGS) entry which is preliminary data.</text>
</comment>
<dbReference type="AlphaFoldDB" id="A0A1A0WDQ7"/>
<reference evidence="3" key="1">
    <citation type="submission" date="2016-06" db="EMBL/GenBank/DDBJ databases">
        <authorList>
            <person name="Sutton G."/>
            <person name="Brinkac L."/>
            <person name="Sanka R."/>
            <person name="Adams M."/>
            <person name="Lau E."/>
            <person name="Mehaffy C."/>
            <person name="Tameris M."/>
            <person name="Hatherill M."/>
            <person name="Hanekom W."/>
            <person name="Mahomed H."/>
            <person name="Mcshane H."/>
        </authorList>
    </citation>
    <scope>NUCLEOTIDE SEQUENCE [LARGE SCALE GENOMIC DNA]</scope>
    <source>
        <strain evidence="3">852002-10433_SCH5171157</strain>
    </source>
</reference>
<evidence type="ECO:0000313" key="2">
    <source>
        <dbReference type="EMBL" id="OBB96008.1"/>
    </source>
</evidence>
<dbReference type="RefSeq" id="WP_064879567.1">
    <property type="nucleotide sequence ID" value="NZ_LZSY01000030.1"/>
</dbReference>
<dbReference type="NCBIfam" id="NF000088">
    <property type="entry name" value="viomycin_Vph"/>
    <property type="match status" value="1"/>
</dbReference>
<proteinExistence type="predicted"/>
<dbReference type="OrthoDB" id="9797603at2"/>
<accession>A0A1A0WDQ7</accession>
<dbReference type="InterPro" id="IPR002575">
    <property type="entry name" value="Aminoglycoside_PTrfase"/>
</dbReference>